<evidence type="ECO:0000256" key="11">
    <source>
        <dbReference type="ARBA" id="ARBA00078517"/>
    </source>
</evidence>
<dbReference type="GO" id="GO:0016706">
    <property type="term" value="F:2-oxoglutarate-dependent dioxygenase activity"/>
    <property type="evidence" value="ECO:0007669"/>
    <property type="project" value="TreeGrafter"/>
</dbReference>
<keyword evidence="6" id="KW-0408">Iron</keyword>
<proteinExistence type="inferred from homology"/>
<comment type="cofactor">
    <cofactor evidence="1">
        <name>Fe(2+)</name>
        <dbReference type="ChEBI" id="CHEBI:29033"/>
    </cofactor>
</comment>
<protein>
    <recommendedName>
        <fullName evidence="10">Alpha-ketoglutarate-dependent sulfate ester dioxygenase</fullName>
        <ecNumber evidence="9">1.14.11.77</ecNumber>
    </recommendedName>
    <alternativeName>
        <fullName evidence="11">Type II alkyl sulfatase</fullName>
    </alternativeName>
</protein>
<keyword evidence="4 13" id="KW-0223">Dioxygenase</keyword>
<organism evidence="13 14">
    <name type="scientific">Planktothrix agardhii CCAP 1459/11A</name>
    <dbReference type="NCBI Taxonomy" id="282420"/>
    <lineage>
        <taxon>Bacteria</taxon>
        <taxon>Bacillati</taxon>
        <taxon>Cyanobacteriota</taxon>
        <taxon>Cyanophyceae</taxon>
        <taxon>Oscillatoriophycideae</taxon>
        <taxon>Oscillatoriales</taxon>
        <taxon>Microcoleaceae</taxon>
        <taxon>Planktothrix</taxon>
    </lineage>
</organism>
<comment type="catalytic activity">
    <reaction evidence="8">
        <text>2-ethylhexyl sulfate + 2-oxoglutarate + O2 = 2-ethylhexanal + sulfate + succinate + CO2 + H(+)</text>
        <dbReference type="Rhea" id="RHEA:47620"/>
        <dbReference type="ChEBI" id="CHEBI:15378"/>
        <dbReference type="ChEBI" id="CHEBI:15379"/>
        <dbReference type="ChEBI" id="CHEBI:16189"/>
        <dbReference type="ChEBI" id="CHEBI:16526"/>
        <dbReference type="ChEBI" id="CHEBI:16810"/>
        <dbReference type="ChEBI" id="CHEBI:30031"/>
        <dbReference type="ChEBI" id="CHEBI:87808"/>
        <dbReference type="ChEBI" id="CHEBI:87809"/>
        <dbReference type="EC" id="1.14.11.77"/>
    </reaction>
</comment>
<evidence type="ECO:0000256" key="6">
    <source>
        <dbReference type="ARBA" id="ARBA00023004"/>
    </source>
</evidence>
<dbReference type="InterPro" id="IPR003819">
    <property type="entry name" value="TauD/TfdA-like"/>
</dbReference>
<evidence type="ECO:0000256" key="1">
    <source>
        <dbReference type="ARBA" id="ARBA00001954"/>
    </source>
</evidence>
<evidence type="ECO:0000256" key="5">
    <source>
        <dbReference type="ARBA" id="ARBA00023002"/>
    </source>
</evidence>
<feature type="domain" description="TauD/TfdA-like" evidence="12">
    <location>
        <begin position="23"/>
        <end position="288"/>
    </location>
</feature>
<comment type="caution">
    <text evidence="13">The sequence shown here is derived from an EMBL/GenBank/DDBJ whole genome shotgun (WGS) entry which is preliminary data.</text>
</comment>
<dbReference type="InterPro" id="IPR042098">
    <property type="entry name" value="TauD-like_sf"/>
</dbReference>
<evidence type="ECO:0000256" key="7">
    <source>
        <dbReference type="ARBA" id="ARBA00050529"/>
    </source>
</evidence>
<dbReference type="AlphaFoldDB" id="A0A4P5ZHE8"/>
<dbReference type="RefSeq" id="WP_141295599.1">
    <property type="nucleotide sequence ID" value="NZ_BJCD01000061.1"/>
</dbReference>
<evidence type="ECO:0000313" key="14">
    <source>
        <dbReference type="Proteomes" id="UP000299794"/>
    </source>
</evidence>
<evidence type="ECO:0000256" key="10">
    <source>
        <dbReference type="ARBA" id="ARBA00067109"/>
    </source>
</evidence>
<dbReference type="EMBL" id="BJCD01000061">
    <property type="protein sequence ID" value="GDZ95558.1"/>
    <property type="molecule type" value="Genomic_DNA"/>
</dbReference>
<name>A0A4P5ZHE8_PLAAG</name>
<evidence type="ECO:0000256" key="8">
    <source>
        <dbReference type="ARBA" id="ARBA00051250"/>
    </source>
</evidence>
<dbReference type="PANTHER" id="PTHR30468:SF5">
    <property type="entry name" value="ALPHA-KETOGLUTARATE-DEPENDENT SULFATE ESTER DIOXYGENASE"/>
    <property type="match status" value="1"/>
</dbReference>
<dbReference type="SUPFAM" id="SSF51197">
    <property type="entry name" value="Clavaminate synthase-like"/>
    <property type="match status" value="1"/>
</dbReference>
<dbReference type="Gene3D" id="3.60.130.10">
    <property type="entry name" value="Clavaminate synthase-like"/>
    <property type="match status" value="1"/>
</dbReference>
<evidence type="ECO:0000256" key="3">
    <source>
        <dbReference type="ARBA" id="ARBA00022723"/>
    </source>
</evidence>
<sequence length="320" mass="36379">MNKTTQSQTTTQLETEGYQNFDINPLAGRIGAEIVGLSLKQTLTDETVQEIRQALIKHKVIFFRQQHLDGSEQIAFAQRFGNLTNAHPIIPSLPGYPEIFDFDYGRIENRTNQWHSDVTFIDRPPYASILRAVEIPPVGGDTMWANTVTAYQDLPAPLRILADQLWAVHSNTYTDYPVATVSKSENRQEFEKVFISTEYQTLHPVVCIHPESGERGLLLGAFVRQFKDLSVNESGEILQLFQSYITRPENTVRWRWQEGDIAFWDNQFTQHYGINDFGSQPRRVQRVTLVGDLAIGINGTTSKAIKGDSSTYNKLNQIID</sequence>
<dbReference type="InterPro" id="IPR051323">
    <property type="entry name" value="AtsK-like"/>
</dbReference>
<evidence type="ECO:0000313" key="13">
    <source>
        <dbReference type="EMBL" id="GDZ95558.1"/>
    </source>
</evidence>
<dbReference type="GO" id="GO:0046872">
    <property type="term" value="F:metal ion binding"/>
    <property type="evidence" value="ECO:0007669"/>
    <property type="project" value="UniProtKB-KW"/>
</dbReference>
<keyword evidence="5" id="KW-0560">Oxidoreductase</keyword>
<dbReference type="PANTHER" id="PTHR30468">
    <property type="entry name" value="ALPHA-KETOGLUTARATE-DEPENDENT SULFONATE DIOXYGENASE"/>
    <property type="match status" value="1"/>
</dbReference>
<comment type="catalytic activity">
    <reaction evidence="7">
        <text>a primary linear alkyl sulfate ester + 2-oxoglutarate + O2 = an aldehyde + sulfate + succinate + CO2 + H(+)</text>
        <dbReference type="Rhea" id="RHEA:65716"/>
        <dbReference type="ChEBI" id="CHEBI:15378"/>
        <dbReference type="ChEBI" id="CHEBI:15379"/>
        <dbReference type="ChEBI" id="CHEBI:16189"/>
        <dbReference type="ChEBI" id="CHEBI:16526"/>
        <dbReference type="ChEBI" id="CHEBI:16810"/>
        <dbReference type="ChEBI" id="CHEBI:17478"/>
        <dbReference type="ChEBI" id="CHEBI:30031"/>
        <dbReference type="ChEBI" id="CHEBI:157685"/>
        <dbReference type="EC" id="1.14.11.77"/>
    </reaction>
</comment>
<evidence type="ECO:0000259" key="12">
    <source>
        <dbReference type="Pfam" id="PF02668"/>
    </source>
</evidence>
<evidence type="ECO:0000256" key="4">
    <source>
        <dbReference type="ARBA" id="ARBA00022964"/>
    </source>
</evidence>
<dbReference type="EC" id="1.14.11.77" evidence="9"/>
<reference evidence="14" key="1">
    <citation type="submission" date="2019-02" db="EMBL/GenBank/DDBJ databases">
        <title>Draft genome sequence of Planktothrix agardhii NIES-905.</title>
        <authorList>
            <person name="Yamaguchi H."/>
            <person name="Suzuki S."/>
            <person name="Kawachi M."/>
        </authorList>
    </citation>
    <scope>NUCLEOTIDE SEQUENCE [LARGE SCALE GENOMIC DNA]</scope>
    <source>
        <strain evidence="14">CCAP 1459/11A</strain>
    </source>
</reference>
<keyword evidence="3" id="KW-0479">Metal-binding</keyword>
<evidence type="ECO:0000256" key="2">
    <source>
        <dbReference type="ARBA" id="ARBA00005896"/>
    </source>
</evidence>
<comment type="similarity">
    <text evidence="2">Belongs to the TfdA dioxygenase family.</text>
</comment>
<gene>
    <name evidence="13" type="ORF">PA905_39880</name>
</gene>
<dbReference type="FunFam" id="3.60.130.10:FF:000002">
    <property type="entry name" value="Alpha-ketoglutarate-dependent taurine dioxygenase"/>
    <property type="match status" value="1"/>
</dbReference>
<dbReference type="Pfam" id="PF02668">
    <property type="entry name" value="TauD"/>
    <property type="match status" value="1"/>
</dbReference>
<dbReference type="GO" id="GO:0005737">
    <property type="term" value="C:cytoplasm"/>
    <property type="evidence" value="ECO:0007669"/>
    <property type="project" value="TreeGrafter"/>
</dbReference>
<accession>A0A4P5ZHE8</accession>
<evidence type="ECO:0000256" key="9">
    <source>
        <dbReference type="ARBA" id="ARBA00066614"/>
    </source>
</evidence>
<dbReference type="Proteomes" id="UP000299794">
    <property type="component" value="Unassembled WGS sequence"/>
</dbReference>